<sequence>MTPGALTLFAARACGVTGVSAELAERAAGVQLVYEGLRLTRDLVLDEPWVTEDESEDLPADLDVVAADVLVAKGFRLLAETEASAAAVDVVRTFGREHSGSDDATLEVTVFELAAEAGASAADRTTPLALKQYTAGLARATGRPLPPAADALPENVVDVMRRTITPADTAKPSATDP</sequence>
<dbReference type="EMBL" id="BMPG01000001">
    <property type="protein sequence ID" value="GGL49641.1"/>
    <property type="molecule type" value="Genomic_DNA"/>
</dbReference>
<name>A0A830F2Q9_9EURY</name>
<comment type="caution">
    <text evidence="1">The sequence shown here is derived from an EMBL/GenBank/DDBJ whole genome shotgun (WGS) entry which is preliminary data.</text>
</comment>
<reference evidence="1" key="2">
    <citation type="submission" date="2020-09" db="EMBL/GenBank/DDBJ databases">
        <authorList>
            <person name="Sun Q."/>
            <person name="Ohkuma M."/>
        </authorList>
    </citation>
    <scope>NUCLEOTIDE SEQUENCE</scope>
    <source>
        <strain evidence="1">JCM 19596</strain>
    </source>
</reference>
<dbReference type="Proteomes" id="UP000607197">
    <property type="component" value="Unassembled WGS sequence"/>
</dbReference>
<organism evidence="1 2">
    <name type="scientific">Halocalculus aciditolerans</name>
    <dbReference type="NCBI Taxonomy" id="1383812"/>
    <lineage>
        <taxon>Archaea</taxon>
        <taxon>Methanobacteriati</taxon>
        <taxon>Methanobacteriota</taxon>
        <taxon>Stenosarchaea group</taxon>
        <taxon>Halobacteria</taxon>
        <taxon>Halobacteriales</taxon>
        <taxon>Halobacteriaceae</taxon>
        <taxon>Halocalculus</taxon>
    </lineage>
</organism>
<evidence type="ECO:0000313" key="2">
    <source>
        <dbReference type="Proteomes" id="UP000607197"/>
    </source>
</evidence>
<protein>
    <submittedName>
        <fullName evidence="1">Uncharacterized protein</fullName>
    </submittedName>
</protein>
<accession>A0A830F2Q9</accession>
<dbReference type="RefSeq" id="WP_229773893.1">
    <property type="nucleotide sequence ID" value="NZ_BMPG01000001.1"/>
</dbReference>
<reference evidence="1" key="1">
    <citation type="journal article" date="2014" name="Int. J. Syst. Evol. Microbiol.">
        <title>Complete genome sequence of Corynebacterium casei LMG S-19264T (=DSM 44701T), isolated from a smear-ripened cheese.</title>
        <authorList>
            <consortium name="US DOE Joint Genome Institute (JGI-PGF)"/>
            <person name="Walter F."/>
            <person name="Albersmeier A."/>
            <person name="Kalinowski J."/>
            <person name="Ruckert C."/>
        </authorList>
    </citation>
    <scope>NUCLEOTIDE SEQUENCE</scope>
    <source>
        <strain evidence="1">JCM 19596</strain>
    </source>
</reference>
<dbReference type="InterPro" id="IPR055538">
    <property type="entry name" value="DUF7114"/>
</dbReference>
<keyword evidence="2" id="KW-1185">Reference proteome</keyword>
<evidence type="ECO:0000313" key="1">
    <source>
        <dbReference type="EMBL" id="GGL49641.1"/>
    </source>
</evidence>
<dbReference type="Pfam" id="PF23426">
    <property type="entry name" value="DUF7114"/>
    <property type="match status" value="1"/>
</dbReference>
<proteinExistence type="predicted"/>
<dbReference type="AlphaFoldDB" id="A0A830F2Q9"/>
<gene>
    <name evidence="1" type="ORF">GCM10009039_04720</name>
</gene>